<comment type="caution">
    <text evidence="2">The sequence shown here is derived from an EMBL/GenBank/DDBJ whole genome shotgun (WGS) entry which is preliminary data.</text>
</comment>
<proteinExistence type="predicted"/>
<dbReference type="EMBL" id="BJUZ01000002">
    <property type="protein sequence ID" value="GEK93675.1"/>
    <property type="molecule type" value="Genomic_DNA"/>
</dbReference>
<dbReference type="AlphaFoldDB" id="A0A511AZP9"/>
<dbReference type="GO" id="GO:0003677">
    <property type="term" value="F:DNA binding"/>
    <property type="evidence" value="ECO:0007669"/>
    <property type="project" value="InterPro"/>
</dbReference>
<dbReference type="Proteomes" id="UP000321230">
    <property type="component" value="Unassembled WGS sequence"/>
</dbReference>
<dbReference type="InterPro" id="IPR003346">
    <property type="entry name" value="Transposase_20"/>
</dbReference>
<protein>
    <recommendedName>
        <fullName evidence="1">Transposase IS116/IS110/IS902 C-terminal domain-containing protein</fullName>
    </recommendedName>
</protein>
<evidence type="ECO:0000259" key="1">
    <source>
        <dbReference type="Pfam" id="PF02371"/>
    </source>
</evidence>
<dbReference type="RefSeq" id="WP_222592701.1">
    <property type="nucleotide sequence ID" value="NZ_BARC01000003.1"/>
</dbReference>
<dbReference type="GO" id="GO:0006313">
    <property type="term" value="P:DNA transposition"/>
    <property type="evidence" value="ECO:0007669"/>
    <property type="project" value="InterPro"/>
</dbReference>
<sequence>MGIPQALLLSIPGVGRHLAPTLIGILQNIERLHSEKHLRCFCSLFPKKADSGGVERAGQTLIQNVNNRIKQWFFDLPLVPLLQRLGCWCGGLEGIGSYH</sequence>
<evidence type="ECO:0000313" key="3">
    <source>
        <dbReference type="Proteomes" id="UP000321230"/>
    </source>
</evidence>
<evidence type="ECO:0000313" key="2">
    <source>
        <dbReference type="EMBL" id="GEK93675.1"/>
    </source>
</evidence>
<keyword evidence="3" id="KW-1185">Reference proteome</keyword>
<reference evidence="2 3" key="1">
    <citation type="submission" date="2019-07" db="EMBL/GenBank/DDBJ databases">
        <title>Whole genome shotgun sequence of Gluconobacter wancherniae NBRC 103581.</title>
        <authorList>
            <person name="Hosoyama A."/>
            <person name="Uohara A."/>
            <person name="Ohji S."/>
            <person name="Ichikawa N."/>
        </authorList>
    </citation>
    <scope>NUCLEOTIDE SEQUENCE [LARGE SCALE GENOMIC DNA]</scope>
    <source>
        <strain evidence="2 3">NBRC 103581</strain>
    </source>
</reference>
<organism evidence="2 3">
    <name type="scientific">Gluconobacter wancherniae NBRC 103581</name>
    <dbReference type="NCBI Taxonomy" id="656744"/>
    <lineage>
        <taxon>Bacteria</taxon>
        <taxon>Pseudomonadati</taxon>
        <taxon>Pseudomonadota</taxon>
        <taxon>Alphaproteobacteria</taxon>
        <taxon>Acetobacterales</taxon>
        <taxon>Acetobacteraceae</taxon>
        <taxon>Gluconobacter</taxon>
    </lineage>
</organism>
<accession>A0A511AZP9</accession>
<name>A0A511AZP9_9PROT</name>
<gene>
    <name evidence="2" type="ORF">GWA01_14450</name>
</gene>
<dbReference type="Pfam" id="PF02371">
    <property type="entry name" value="Transposase_20"/>
    <property type="match status" value="1"/>
</dbReference>
<dbReference type="GO" id="GO:0004803">
    <property type="term" value="F:transposase activity"/>
    <property type="evidence" value="ECO:0007669"/>
    <property type="project" value="InterPro"/>
</dbReference>
<feature type="domain" description="Transposase IS116/IS110/IS902 C-terminal" evidence="1">
    <location>
        <begin position="6"/>
        <end position="74"/>
    </location>
</feature>